<accession>A0A846S7T2</accession>
<keyword evidence="3" id="KW-1185">Reference proteome</keyword>
<dbReference type="Proteomes" id="UP000576792">
    <property type="component" value="Unassembled WGS sequence"/>
</dbReference>
<dbReference type="Pfam" id="PF11255">
    <property type="entry name" value="DUF3054"/>
    <property type="match status" value="1"/>
</dbReference>
<feature type="transmembrane region" description="Helical" evidence="1">
    <location>
        <begin position="99"/>
        <end position="125"/>
    </location>
</feature>
<sequence length="136" mass="14375">MAAKKSHLPIALIVDLILVVLFTIIGHYTHSHNLDPQGLLTTAWPFLAGLVLAWLLSAVWDRPIAPLATGAGVWAITILLGLVIRGATGAGGDPGVVPVSFMIVATSFNLITLLGWRIIATAVTGGGTGTRRRRRH</sequence>
<keyword evidence="1" id="KW-0472">Membrane</keyword>
<keyword evidence="1" id="KW-1133">Transmembrane helix</keyword>
<protein>
    <recommendedName>
        <fullName evidence="4">DUF3054 domain-containing protein</fullName>
    </recommendedName>
</protein>
<dbReference type="EMBL" id="JAATJN010000001">
    <property type="protein sequence ID" value="NJC57442.1"/>
    <property type="molecule type" value="Genomic_DNA"/>
</dbReference>
<dbReference type="AlphaFoldDB" id="A0A846S7T2"/>
<feature type="transmembrane region" description="Helical" evidence="1">
    <location>
        <begin position="12"/>
        <end position="30"/>
    </location>
</feature>
<evidence type="ECO:0008006" key="4">
    <source>
        <dbReference type="Google" id="ProtNLM"/>
    </source>
</evidence>
<dbReference type="RefSeq" id="WP_167951131.1">
    <property type="nucleotide sequence ID" value="NZ_BAAAPQ010000034.1"/>
</dbReference>
<keyword evidence="1" id="KW-0812">Transmembrane</keyword>
<evidence type="ECO:0000313" key="2">
    <source>
        <dbReference type="EMBL" id="NJC57442.1"/>
    </source>
</evidence>
<organism evidence="2 3">
    <name type="scientific">Brevibacterium marinum</name>
    <dbReference type="NCBI Taxonomy" id="418643"/>
    <lineage>
        <taxon>Bacteria</taxon>
        <taxon>Bacillati</taxon>
        <taxon>Actinomycetota</taxon>
        <taxon>Actinomycetes</taxon>
        <taxon>Micrococcales</taxon>
        <taxon>Brevibacteriaceae</taxon>
        <taxon>Brevibacterium</taxon>
    </lineage>
</organism>
<name>A0A846S7T2_9MICO</name>
<feature type="transmembrane region" description="Helical" evidence="1">
    <location>
        <begin position="67"/>
        <end position="87"/>
    </location>
</feature>
<dbReference type="InterPro" id="IPR021414">
    <property type="entry name" value="DUF3054"/>
</dbReference>
<evidence type="ECO:0000313" key="3">
    <source>
        <dbReference type="Proteomes" id="UP000576792"/>
    </source>
</evidence>
<comment type="caution">
    <text evidence="2">The sequence shown here is derived from an EMBL/GenBank/DDBJ whole genome shotgun (WGS) entry which is preliminary data.</text>
</comment>
<gene>
    <name evidence="2" type="ORF">BKA07_002477</name>
</gene>
<reference evidence="2 3" key="1">
    <citation type="submission" date="2020-03" db="EMBL/GenBank/DDBJ databases">
        <title>Sequencing the genomes of 1000 actinobacteria strains.</title>
        <authorList>
            <person name="Klenk H.-P."/>
        </authorList>
    </citation>
    <scope>NUCLEOTIDE SEQUENCE [LARGE SCALE GENOMIC DNA]</scope>
    <source>
        <strain evidence="2 3">DSM 18964</strain>
    </source>
</reference>
<evidence type="ECO:0000256" key="1">
    <source>
        <dbReference type="SAM" id="Phobius"/>
    </source>
</evidence>
<proteinExistence type="predicted"/>
<feature type="transmembrane region" description="Helical" evidence="1">
    <location>
        <begin position="42"/>
        <end position="60"/>
    </location>
</feature>